<dbReference type="Proteomes" id="UP000001812">
    <property type="component" value="Chromosome II"/>
</dbReference>
<name>A0A0E1VPU8_BURPE</name>
<sequence>METVSGLFYPFKRSNPHVNLFICFGISNIFAAAIGKFILSFG</sequence>
<evidence type="ECO:0000313" key="2">
    <source>
        <dbReference type="EMBL" id="EET02860.1"/>
    </source>
</evidence>
<dbReference type="AlphaFoldDB" id="A0A0E1VPU8"/>
<keyword evidence="1" id="KW-0812">Transmembrane</keyword>
<protein>
    <submittedName>
        <fullName evidence="2">Uncharacterized protein</fullName>
    </submittedName>
</protein>
<keyword evidence="1" id="KW-0472">Membrane</keyword>
<keyword evidence="1" id="KW-1133">Transmembrane helix</keyword>
<accession>A0A0E1VPU8</accession>
<dbReference type="HOGENOM" id="CLU_3248475_0_0_4"/>
<feature type="transmembrane region" description="Helical" evidence="1">
    <location>
        <begin position="18"/>
        <end position="39"/>
    </location>
</feature>
<reference evidence="2" key="1">
    <citation type="submission" date="2009-05" db="EMBL/GenBank/DDBJ databases">
        <authorList>
            <person name="Harkins D.M."/>
            <person name="DeShazer D."/>
            <person name="Woods D.E."/>
            <person name="Brinkac L.M."/>
            <person name="Brown K.A."/>
            <person name="Hung G.C."/>
            <person name="Tuanyok A."/>
            <person name="Zhang B."/>
            <person name="Nierman W.C."/>
        </authorList>
    </citation>
    <scope>NUCLEOTIDE SEQUENCE [LARGE SCALE GENOMIC DNA]</scope>
    <source>
        <strain evidence="2">1710a</strain>
    </source>
</reference>
<gene>
    <name evidence="2" type="ORF">BURPS1710A_A2072</name>
</gene>
<proteinExistence type="predicted"/>
<organism evidence="2">
    <name type="scientific">Burkholderia pseudomallei 1710a</name>
    <dbReference type="NCBI Taxonomy" id="320371"/>
    <lineage>
        <taxon>Bacteria</taxon>
        <taxon>Pseudomonadati</taxon>
        <taxon>Pseudomonadota</taxon>
        <taxon>Betaproteobacteria</taxon>
        <taxon>Burkholderiales</taxon>
        <taxon>Burkholderiaceae</taxon>
        <taxon>Burkholderia</taxon>
        <taxon>pseudomallei group</taxon>
    </lineage>
</organism>
<evidence type="ECO:0000256" key="1">
    <source>
        <dbReference type="SAM" id="Phobius"/>
    </source>
</evidence>
<dbReference type="EMBL" id="CM000833">
    <property type="protein sequence ID" value="EET02860.1"/>
    <property type="molecule type" value="Genomic_DNA"/>
</dbReference>